<gene>
    <name evidence="1" type="ORF">S03H2_33284</name>
</gene>
<reference evidence="1" key="1">
    <citation type="journal article" date="2014" name="Front. Microbiol.">
        <title>High frequency of phylogenetically diverse reductive dehalogenase-homologous genes in deep subseafloor sedimentary metagenomes.</title>
        <authorList>
            <person name="Kawai M."/>
            <person name="Futagami T."/>
            <person name="Toyoda A."/>
            <person name="Takaki Y."/>
            <person name="Nishi S."/>
            <person name="Hori S."/>
            <person name="Arai W."/>
            <person name="Tsubouchi T."/>
            <person name="Morono Y."/>
            <person name="Uchiyama I."/>
            <person name="Ito T."/>
            <person name="Fujiyama A."/>
            <person name="Inagaki F."/>
            <person name="Takami H."/>
        </authorList>
    </citation>
    <scope>NUCLEOTIDE SEQUENCE</scope>
    <source>
        <strain evidence="1">Expedition CK06-06</strain>
    </source>
</reference>
<name>X1IUS4_9ZZZZ</name>
<accession>X1IUS4</accession>
<dbReference type="EMBL" id="BARU01020253">
    <property type="protein sequence ID" value="GAH61303.1"/>
    <property type="molecule type" value="Genomic_DNA"/>
</dbReference>
<comment type="caution">
    <text evidence="1">The sequence shown here is derived from an EMBL/GenBank/DDBJ whole genome shotgun (WGS) entry which is preliminary data.</text>
</comment>
<evidence type="ECO:0000313" key="1">
    <source>
        <dbReference type="EMBL" id="GAH61303.1"/>
    </source>
</evidence>
<proteinExistence type="predicted"/>
<dbReference type="AlphaFoldDB" id="X1IUS4"/>
<organism evidence="1">
    <name type="scientific">marine sediment metagenome</name>
    <dbReference type="NCBI Taxonomy" id="412755"/>
    <lineage>
        <taxon>unclassified sequences</taxon>
        <taxon>metagenomes</taxon>
        <taxon>ecological metagenomes</taxon>
    </lineage>
</organism>
<protein>
    <submittedName>
        <fullName evidence="1">Uncharacterized protein</fullName>
    </submittedName>
</protein>
<feature type="non-terminal residue" evidence="1">
    <location>
        <position position="1"/>
    </location>
</feature>
<sequence>APFLPELLVKAIKHQLPLLAILNILFMPIQPTPQL</sequence>